<gene>
    <name evidence="1" type="ORF">KIW84_031583</name>
</gene>
<dbReference type="EMBL" id="JAMSHJ010000003">
    <property type="protein sequence ID" value="KAI5425816.1"/>
    <property type="molecule type" value="Genomic_DNA"/>
</dbReference>
<comment type="caution">
    <text evidence="1">The sequence shown here is derived from an EMBL/GenBank/DDBJ whole genome shotgun (WGS) entry which is preliminary data.</text>
</comment>
<dbReference type="Gramene" id="Psat03G0158300-T1">
    <property type="protein sequence ID" value="KAI5425816.1"/>
    <property type="gene ID" value="KIW84_031583"/>
</dbReference>
<evidence type="ECO:0000313" key="2">
    <source>
        <dbReference type="Proteomes" id="UP001058974"/>
    </source>
</evidence>
<keyword evidence="2" id="KW-1185">Reference proteome</keyword>
<reference evidence="1 2" key="1">
    <citation type="journal article" date="2022" name="Nat. Genet.">
        <title>Improved pea reference genome and pan-genome highlight genomic features and evolutionary characteristics.</title>
        <authorList>
            <person name="Yang T."/>
            <person name="Liu R."/>
            <person name="Luo Y."/>
            <person name="Hu S."/>
            <person name="Wang D."/>
            <person name="Wang C."/>
            <person name="Pandey M.K."/>
            <person name="Ge S."/>
            <person name="Xu Q."/>
            <person name="Li N."/>
            <person name="Li G."/>
            <person name="Huang Y."/>
            <person name="Saxena R.K."/>
            <person name="Ji Y."/>
            <person name="Li M."/>
            <person name="Yan X."/>
            <person name="He Y."/>
            <person name="Liu Y."/>
            <person name="Wang X."/>
            <person name="Xiang C."/>
            <person name="Varshney R.K."/>
            <person name="Ding H."/>
            <person name="Gao S."/>
            <person name="Zong X."/>
        </authorList>
    </citation>
    <scope>NUCLEOTIDE SEQUENCE [LARGE SCALE GENOMIC DNA]</scope>
    <source>
        <strain evidence="1 2">cv. Zhongwan 6</strain>
    </source>
</reference>
<dbReference type="AlphaFoldDB" id="A0A9D4XR04"/>
<accession>A0A9D4XR04</accession>
<protein>
    <submittedName>
        <fullName evidence="1">Uncharacterized protein</fullName>
    </submittedName>
</protein>
<name>A0A9D4XR04_PEA</name>
<organism evidence="1 2">
    <name type="scientific">Pisum sativum</name>
    <name type="common">Garden pea</name>
    <name type="synonym">Lathyrus oleraceus</name>
    <dbReference type="NCBI Taxonomy" id="3888"/>
    <lineage>
        <taxon>Eukaryota</taxon>
        <taxon>Viridiplantae</taxon>
        <taxon>Streptophyta</taxon>
        <taxon>Embryophyta</taxon>
        <taxon>Tracheophyta</taxon>
        <taxon>Spermatophyta</taxon>
        <taxon>Magnoliopsida</taxon>
        <taxon>eudicotyledons</taxon>
        <taxon>Gunneridae</taxon>
        <taxon>Pentapetalae</taxon>
        <taxon>rosids</taxon>
        <taxon>fabids</taxon>
        <taxon>Fabales</taxon>
        <taxon>Fabaceae</taxon>
        <taxon>Papilionoideae</taxon>
        <taxon>50 kb inversion clade</taxon>
        <taxon>NPAAA clade</taxon>
        <taxon>Hologalegina</taxon>
        <taxon>IRL clade</taxon>
        <taxon>Fabeae</taxon>
        <taxon>Lathyrus</taxon>
    </lineage>
</organism>
<proteinExistence type="predicted"/>
<evidence type="ECO:0000313" key="1">
    <source>
        <dbReference type="EMBL" id="KAI5425816.1"/>
    </source>
</evidence>
<dbReference type="Proteomes" id="UP001058974">
    <property type="component" value="Chromosome 3"/>
</dbReference>
<sequence length="200" mass="22898">MVNTGSLDLIIGPKKIKVPFHIFYVDDVFISAKPGKTFFIPISKGGLGLRSFVALNEATNLNLGWDLFNLEEPWVVLLRIRVLRKNKTIKHHTFSSIWSSVKNETLLISVNSSWILGNGESIRFWYDNWCGAPLILDMENQVVVVDLRVSSFIIDHKWDFSSNNHDILDSLQVIIRNYHISFDLRGDKRFGSILFRASSC</sequence>